<accession>A0AAY4DED5</accession>
<dbReference type="Pfam" id="PF02984">
    <property type="entry name" value="Cyclin_C"/>
    <property type="match status" value="1"/>
</dbReference>
<dbReference type="FunFam" id="1.10.472.10:FF:000096">
    <property type="entry name" value="G1/S-specific cyclin-D3 isoform X2"/>
    <property type="match status" value="1"/>
</dbReference>
<evidence type="ECO:0000259" key="5">
    <source>
        <dbReference type="SMART" id="SM01332"/>
    </source>
</evidence>
<dbReference type="InterPro" id="IPR039361">
    <property type="entry name" value="Cyclin"/>
</dbReference>
<organism evidence="6 7">
    <name type="scientific">Denticeps clupeoides</name>
    <name type="common">denticle herring</name>
    <dbReference type="NCBI Taxonomy" id="299321"/>
    <lineage>
        <taxon>Eukaryota</taxon>
        <taxon>Metazoa</taxon>
        <taxon>Chordata</taxon>
        <taxon>Craniata</taxon>
        <taxon>Vertebrata</taxon>
        <taxon>Euteleostomi</taxon>
        <taxon>Actinopterygii</taxon>
        <taxon>Neopterygii</taxon>
        <taxon>Teleostei</taxon>
        <taxon>Clupei</taxon>
        <taxon>Clupeiformes</taxon>
        <taxon>Denticipitoidei</taxon>
        <taxon>Denticipitidae</taxon>
        <taxon>Denticeps</taxon>
    </lineage>
</organism>
<feature type="region of interest" description="Disordered" evidence="3">
    <location>
        <begin position="265"/>
        <end position="298"/>
    </location>
</feature>
<proteinExistence type="inferred from homology"/>
<feature type="domain" description="Cyclin C-terminal" evidence="5">
    <location>
        <begin position="156"/>
        <end position="264"/>
    </location>
</feature>
<evidence type="ECO:0000256" key="2">
    <source>
        <dbReference type="RuleBase" id="RU000383"/>
    </source>
</evidence>
<dbReference type="GeneTree" id="ENSGT00940000167404"/>
<dbReference type="SMART" id="SM00385">
    <property type="entry name" value="CYCLIN"/>
    <property type="match status" value="1"/>
</dbReference>
<dbReference type="Proteomes" id="UP000694580">
    <property type="component" value="Chromosome 7"/>
</dbReference>
<dbReference type="Ensembl" id="ENSDCDT00010053978.1">
    <property type="protein sequence ID" value="ENSDCDP00010043902.1"/>
    <property type="gene ID" value="ENSDCDG00010027293.1"/>
</dbReference>
<dbReference type="InterPro" id="IPR004367">
    <property type="entry name" value="Cyclin_C-dom"/>
</dbReference>
<keyword evidence="7" id="KW-1185">Reference proteome</keyword>
<feature type="domain" description="Cyclin-like" evidence="4">
    <location>
        <begin position="63"/>
        <end position="147"/>
    </location>
</feature>
<evidence type="ECO:0000256" key="3">
    <source>
        <dbReference type="SAM" id="MobiDB-lite"/>
    </source>
</evidence>
<dbReference type="InterPro" id="IPR006671">
    <property type="entry name" value="Cyclin_N"/>
</dbReference>
<dbReference type="CDD" id="cd20516">
    <property type="entry name" value="CYCLIN_CCND_rpt2"/>
    <property type="match status" value="1"/>
</dbReference>
<feature type="compositionally biased region" description="Basic and acidic residues" evidence="3">
    <location>
        <begin position="275"/>
        <end position="298"/>
    </location>
</feature>
<evidence type="ECO:0008006" key="8">
    <source>
        <dbReference type="Google" id="ProtNLM"/>
    </source>
</evidence>
<evidence type="ECO:0000313" key="7">
    <source>
        <dbReference type="Proteomes" id="UP000694580"/>
    </source>
</evidence>
<dbReference type="Pfam" id="PF00134">
    <property type="entry name" value="Cyclin_N"/>
    <property type="match status" value="1"/>
</dbReference>
<reference evidence="6" key="3">
    <citation type="submission" date="2025-09" db="UniProtKB">
        <authorList>
            <consortium name="Ensembl"/>
        </authorList>
    </citation>
    <scope>IDENTIFICATION</scope>
</reference>
<dbReference type="SUPFAM" id="SSF47954">
    <property type="entry name" value="Cyclin-like"/>
    <property type="match status" value="2"/>
</dbReference>
<reference evidence="6" key="2">
    <citation type="submission" date="2025-08" db="UniProtKB">
        <authorList>
            <consortium name="Ensembl"/>
        </authorList>
    </citation>
    <scope>IDENTIFICATION</scope>
</reference>
<dbReference type="SMART" id="SM01332">
    <property type="entry name" value="Cyclin_C"/>
    <property type="match status" value="1"/>
</dbReference>
<protein>
    <recommendedName>
        <fullName evidence="8">Cyclin Dx</fullName>
    </recommendedName>
</protein>
<evidence type="ECO:0000259" key="4">
    <source>
        <dbReference type="SMART" id="SM00385"/>
    </source>
</evidence>
<reference evidence="6 7" key="1">
    <citation type="submission" date="2020-06" db="EMBL/GenBank/DDBJ databases">
        <authorList>
            <consortium name="Wellcome Sanger Institute Data Sharing"/>
        </authorList>
    </citation>
    <scope>NUCLEOTIDE SEQUENCE [LARGE SCALE GENOMIC DNA]</scope>
</reference>
<dbReference type="PANTHER" id="PTHR10177">
    <property type="entry name" value="CYCLINS"/>
    <property type="match status" value="1"/>
</dbReference>
<evidence type="ECO:0000313" key="6">
    <source>
        <dbReference type="Ensembl" id="ENSDCDP00010043902.1"/>
    </source>
</evidence>
<dbReference type="InterPro" id="IPR013763">
    <property type="entry name" value="Cyclin-like_dom"/>
</dbReference>
<dbReference type="Gene3D" id="1.10.472.10">
    <property type="entry name" value="Cyclin-like"/>
    <property type="match status" value="2"/>
</dbReference>
<comment type="similarity">
    <text evidence="2">Belongs to the cyclin family.</text>
</comment>
<sequence>MSVSLWCKEEEGQTETGSAQWDPSVSGRRVVQRLLQAEERYLPSALYTSLIQREPQRREELAKWTLEVCCDSGCDEAVFPLSVSLLDLYLSATLALPVSACCLAAACVLVASKLTESEAVTADTLCAAAEYEFMPSNLREMERIVLATLRWDVAAVTPQDFMPHFLSSLGEQSSGAAASGDLLSTLRRHADTLVAMCVCDSHFLGTPPSLIAAATVNSALRGLTNQSPAHLGHMTACLADLCQTDMVVLQYYSQLIEGALRDRLRGGGRAGGSQSEDKDGGFEDERAGTPTDLRDVDL</sequence>
<gene>
    <name evidence="6" type="primary">ccndx</name>
</gene>
<evidence type="ECO:0000256" key="1">
    <source>
        <dbReference type="ARBA" id="ARBA00023127"/>
    </source>
</evidence>
<dbReference type="AlphaFoldDB" id="A0AAY4DED5"/>
<dbReference type="InterPro" id="IPR036915">
    <property type="entry name" value="Cyclin-like_sf"/>
</dbReference>
<keyword evidence="1 2" id="KW-0195">Cyclin</keyword>
<name>A0AAY4DED5_9TELE</name>